<dbReference type="CDD" id="cd07043">
    <property type="entry name" value="STAS_anti-anti-sigma_factors"/>
    <property type="match status" value="1"/>
</dbReference>
<keyword evidence="3" id="KW-1185">Reference proteome</keyword>
<reference evidence="3" key="1">
    <citation type="journal article" date="2019" name="Int. J. Syst. Evol. Microbiol.">
        <title>The Global Catalogue of Microorganisms (GCM) 10K type strain sequencing project: providing services to taxonomists for standard genome sequencing and annotation.</title>
        <authorList>
            <consortium name="The Broad Institute Genomics Platform"/>
            <consortium name="The Broad Institute Genome Sequencing Center for Infectious Disease"/>
            <person name="Wu L."/>
            <person name="Ma J."/>
        </authorList>
    </citation>
    <scope>NUCLEOTIDE SEQUENCE [LARGE SCALE GENOMIC DNA]</scope>
    <source>
        <strain evidence="3">CCM 7526</strain>
    </source>
</reference>
<dbReference type="Pfam" id="PF13466">
    <property type="entry name" value="STAS_2"/>
    <property type="match status" value="1"/>
</dbReference>
<dbReference type="InterPro" id="IPR036513">
    <property type="entry name" value="STAS_dom_sf"/>
</dbReference>
<dbReference type="SUPFAM" id="SSF52091">
    <property type="entry name" value="SpoIIaa-like"/>
    <property type="match status" value="1"/>
</dbReference>
<dbReference type="InterPro" id="IPR011356">
    <property type="entry name" value="Leucine_aapep/pepB"/>
</dbReference>
<organism evidence="2 3">
    <name type="scientific">Actinoplanes sichuanensis</name>
    <dbReference type="NCBI Taxonomy" id="512349"/>
    <lineage>
        <taxon>Bacteria</taxon>
        <taxon>Bacillati</taxon>
        <taxon>Actinomycetota</taxon>
        <taxon>Actinomycetes</taxon>
        <taxon>Micromonosporales</taxon>
        <taxon>Micromonosporaceae</taxon>
        <taxon>Actinoplanes</taxon>
    </lineage>
</organism>
<accession>A0ABW4AP32</accession>
<comment type="caution">
    <text evidence="2">The sequence shown here is derived from an EMBL/GenBank/DDBJ whole genome shotgun (WGS) entry which is preliminary data.</text>
</comment>
<name>A0ABW4AP32_9ACTN</name>
<gene>
    <name evidence="2" type="ORF">ACFQ5G_45415</name>
</gene>
<dbReference type="InterPro" id="IPR002645">
    <property type="entry name" value="STAS_dom"/>
</dbReference>
<dbReference type="PROSITE" id="PS50801">
    <property type="entry name" value="STAS"/>
    <property type="match status" value="1"/>
</dbReference>
<sequence length="111" mass="11648">MRIVRLDDGGTTRLILRGELDLDTGDMFQDQVARALADRPGELVVDIGGLTFCDSSGIDVLIGAQQAAGRAGIGFRTTMPRGIVLRSLTVTGVLPFLIGPGSDREPAGGRP</sequence>
<dbReference type="PANTHER" id="PTHR33495">
    <property type="entry name" value="ANTI-SIGMA FACTOR ANTAGONIST TM_1081-RELATED-RELATED"/>
    <property type="match status" value="1"/>
</dbReference>
<feature type="domain" description="STAS" evidence="1">
    <location>
        <begin position="10"/>
        <end position="93"/>
    </location>
</feature>
<protein>
    <submittedName>
        <fullName evidence="2">STAS domain-containing protein</fullName>
    </submittedName>
</protein>
<dbReference type="PRINTS" id="PR00481">
    <property type="entry name" value="LAMNOPPTDASE"/>
</dbReference>
<evidence type="ECO:0000313" key="2">
    <source>
        <dbReference type="EMBL" id="MFD1372609.1"/>
    </source>
</evidence>
<dbReference type="RefSeq" id="WP_317786378.1">
    <property type="nucleotide sequence ID" value="NZ_AP028461.1"/>
</dbReference>
<evidence type="ECO:0000259" key="1">
    <source>
        <dbReference type="PROSITE" id="PS50801"/>
    </source>
</evidence>
<dbReference type="Gene3D" id="3.30.750.24">
    <property type="entry name" value="STAS domain"/>
    <property type="match status" value="1"/>
</dbReference>
<dbReference type="EMBL" id="JBHTMK010000057">
    <property type="protein sequence ID" value="MFD1372609.1"/>
    <property type="molecule type" value="Genomic_DNA"/>
</dbReference>
<dbReference type="PANTHER" id="PTHR33495:SF2">
    <property type="entry name" value="ANTI-SIGMA FACTOR ANTAGONIST TM_1081-RELATED"/>
    <property type="match status" value="1"/>
</dbReference>
<dbReference type="Proteomes" id="UP001597183">
    <property type="component" value="Unassembled WGS sequence"/>
</dbReference>
<dbReference type="InterPro" id="IPR058548">
    <property type="entry name" value="MlaB-like_STAS"/>
</dbReference>
<evidence type="ECO:0000313" key="3">
    <source>
        <dbReference type="Proteomes" id="UP001597183"/>
    </source>
</evidence>
<proteinExistence type="predicted"/>